<keyword evidence="6" id="KW-1185">Reference proteome</keyword>
<dbReference type="KEGG" id="dtu:Dtur_1736"/>
<dbReference type="Proteomes" id="UP000007719">
    <property type="component" value="Chromosome"/>
</dbReference>
<evidence type="ECO:0000313" key="5">
    <source>
        <dbReference type="EMBL" id="ACK43008.1"/>
    </source>
</evidence>
<dbReference type="Gene3D" id="1.10.260.40">
    <property type="entry name" value="lambda repressor-like DNA-binding domains"/>
    <property type="match status" value="1"/>
</dbReference>
<keyword evidence="2" id="KW-0238">DNA-binding</keyword>
<dbReference type="InterPro" id="IPR028082">
    <property type="entry name" value="Peripla_BP_I"/>
</dbReference>
<dbReference type="GO" id="GO:0000976">
    <property type="term" value="F:transcription cis-regulatory region binding"/>
    <property type="evidence" value="ECO:0000318"/>
    <property type="project" value="GO_Central"/>
</dbReference>
<sequence>MVVERKSHITIKDVAKLAGVGIATASRALNNRGDVHPETRRKVLEAAQKLGYVPNSLARSLVYGKTKKVGVIITTVLNPFYAAVVSGIERVLTANGYTLILYNSNEDPRKEREALLILRQQRVDGIIFAPIEYESQNVKYLIDSKIPFVLVARRTLEEDTSFVIADDFKVGKIGTEHLIEKGHRRILFLNSWKNSSAKFRLEGYKSALREAGFLINPKLIYSIKPDTDLKKLISEIFSSKSRPTAIFCFCDSIALEVMKVVKEEGLKIPDDVAILGCDNLDYTELLNPSLTTIDISKFDMGVLAARILLGLLEDNKEPVRYIFEPKLVIREST</sequence>
<evidence type="ECO:0000259" key="4">
    <source>
        <dbReference type="PROSITE" id="PS50932"/>
    </source>
</evidence>
<dbReference type="InterPro" id="IPR010982">
    <property type="entry name" value="Lambda_DNA-bd_dom_sf"/>
</dbReference>
<dbReference type="PROSITE" id="PS00356">
    <property type="entry name" value="HTH_LACI_1"/>
    <property type="match status" value="1"/>
</dbReference>
<dbReference type="SUPFAM" id="SSF47413">
    <property type="entry name" value="lambda repressor-like DNA-binding domains"/>
    <property type="match status" value="1"/>
</dbReference>
<dbReference type="GO" id="GO:0003700">
    <property type="term" value="F:DNA-binding transcription factor activity"/>
    <property type="evidence" value="ECO:0000318"/>
    <property type="project" value="GO_Central"/>
</dbReference>
<dbReference type="CDD" id="cd01392">
    <property type="entry name" value="HTH_LacI"/>
    <property type="match status" value="1"/>
</dbReference>
<dbReference type="EC" id="5.1.1.1" evidence="5"/>
<dbReference type="STRING" id="515635.Dtur_1736"/>
<dbReference type="EnsemblBacteria" id="ACK43008">
    <property type="protein sequence ID" value="ACK43008"/>
    <property type="gene ID" value="Dtur_1736"/>
</dbReference>
<protein>
    <submittedName>
        <fullName evidence="5">Transcriptional regulator, LacI family</fullName>
        <ecNumber evidence="5">5.1.1.1</ecNumber>
    </submittedName>
</protein>
<dbReference type="HOGENOM" id="CLU_037628_6_1_0"/>
<dbReference type="InterPro" id="IPR001761">
    <property type="entry name" value="Peripla_BP/Lac1_sug-bd_dom"/>
</dbReference>
<dbReference type="Gene3D" id="3.40.50.2300">
    <property type="match status" value="2"/>
</dbReference>
<dbReference type="PANTHER" id="PTHR30146">
    <property type="entry name" value="LACI-RELATED TRANSCRIPTIONAL REPRESSOR"/>
    <property type="match status" value="1"/>
</dbReference>
<proteinExistence type="predicted"/>
<dbReference type="PANTHER" id="PTHR30146:SF154">
    <property type="entry name" value="TRANSCRIPTION REGULATOR, MEMBER OF GALR FAMILY"/>
    <property type="match status" value="1"/>
</dbReference>
<dbReference type="OrthoDB" id="9775106at2"/>
<organism evidence="5 6">
    <name type="scientific">Dictyoglomus turgidum (strain DSM 6724 / Z-1310)</name>
    <dbReference type="NCBI Taxonomy" id="515635"/>
    <lineage>
        <taxon>Bacteria</taxon>
        <taxon>Pseudomonadati</taxon>
        <taxon>Dictyoglomota</taxon>
        <taxon>Dictyoglomia</taxon>
        <taxon>Dictyoglomales</taxon>
        <taxon>Dictyoglomaceae</taxon>
        <taxon>Dictyoglomus</taxon>
    </lineage>
</organism>
<dbReference type="PRINTS" id="PR00036">
    <property type="entry name" value="HTHLACI"/>
</dbReference>
<dbReference type="RefSeq" id="WP_012584083.1">
    <property type="nucleotide sequence ID" value="NC_011661.1"/>
</dbReference>
<dbReference type="CDD" id="cd06267">
    <property type="entry name" value="PBP1_LacI_sugar_binding-like"/>
    <property type="match status" value="1"/>
</dbReference>
<gene>
    <name evidence="5" type="ordered locus">Dtur_1736</name>
</gene>
<evidence type="ECO:0000313" key="6">
    <source>
        <dbReference type="Proteomes" id="UP000007719"/>
    </source>
</evidence>
<dbReference type="Pfam" id="PF00356">
    <property type="entry name" value="LacI"/>
    <property type="match status" value="1"/>
</dbReference>
<dbReference type="GO" id="GO:0006355">
    <property type="term" value="P:regulation of DNA-templated transcription"/>
    <property type="evidence" value="ECO:0000318"/>
    <property type="project" value="GO_Central"/>
</dbReference>
<dbReference type="Pfam" id="PF00532">
    <property type="entry name" value="Peripla_BP_1"/>
    <property type="match status" value="1"/>
</dbReference>
<evidence type="ECO:0000256" key="2">
    <source>
        <dbReference type="ARBA" id="ARBA00023125"/>
    </source>
</evidence>
<dbReference type="SMART" id="SM00354">
    <property type="entry name" value="HTH_LACI"/>
    <property type="match status" value="1"/>
</dbReference>
<dbReference type="EMBL" id="CP001251">
    <property type="protein sequence ID" value="ACK43008.1"/>
    <property type="molecule type" value="Genomic_DNA"/>
</dbReference>
<dbReference type="PROSITE" id="PS50932">
    <property type="entry name" value="HTH_LACI_2"/>
    <property type="match status" value="1"/>
</dbReference>
<keyword evidence="5" id="KW-0413">Isomerase</keyword>
<dbReference type="InterPro" id="IPR000843">
    <property type="entry name" value="HTH_LacI"/>
</dbReference>
<accession>B8E3D4</accession>
<dbReference type="GO" id="GO:0008784">
    <property type="term" value="F:alanine racemase activity"/>
    <property type="evidence" value="ECO:0007669"/>
    <property type="project" value="UniProtKB-EC"/>
</dbReference>
<evidence type="ECO:0000256" key="3">
    <source>
        <dbReference type="ARBA" id="ARBA00023163"/>
    </source>
</evidence>
<reference evidence="6" key="1">
    <citation type="journal article" date="2016" name="Front. Microbiol.">
        <title>The complete genome sequence of hyperthermophile Dictyoglomus turgidum DSM 6724 reveals a specialized carbohydrate fermentor.</title>
        <authorList>
            <person name="Brumm P.J."/>
            <person name="Gowda K."/>
            <person name="Robb F.T."/>
            <person name="Mead D.A."/>
        </authorList>
    </citation>
    <scope>NUCLEOTIDE SEQUENCE [LARGE SCALE GENOMIC DNA]</scope>
    <source>
        <strain evidence="6">DSM 6724 / Z-1310</strain>
    </source>
</reference>
<keyword evidence="1" id="KW-0805">Transcription regulation</keyword>
<feature type="domain" description="HTH lacI-type" evidence="4">
    <location>
        <begin position="9"/>
        <end position="63"/>
    </location>
</feature>
<name>B8E3D4_DICTD</name>
<dbReference type="eggNOG" id="COG1609">
    <property type="taxonomic scope" value="Bacteria"/>
</dbReference>
<dbReference type="SUPFAM" id="SSF53822">
    <property type="entry name" value="Periplasmic binding protein-like I"/>
    <property type="match status" value="1"/>
</dbReference>
<dbReference type="InParanoid" id="B8E3D4"/>
<keyword evidence="3" id="KW-0804">Transcription</keyword>
<evidence type="ECO:0000256" key="1">
    <source>
        <dbReference type="ARBA" id="ARBA00023015"/>
    </source>
</evidence>
<dbReference type="AlphaFoldDB" id="B8E3D4"/>